<evidence type="ECO:0000313" key="1">
    <source>
        <dbReference type="EMBL" id="MPC60205.1"/>
    </source>
</evidence>
<reference evidence="1 2" key="1">
    <citation type="submission" date="2019-05" db="EMBL/GenBank/DDBJ databases">
        <title>Another draft genome of Portunus trituberculatus and its Hox gene families provides insights of decapod evolution.</title>
        <authorList>
            <person name="Jeong J.-H."/>
            <person name="Song I."/>
            <person name="Kim S."/>
            <person name="Choi T."/>
            <person name="Kim D."/>
            <person name="Ryu S."/>
            <person name="Kim W."/>
        </authorList>
    </citation>
    <scope>NUCLEOTIDE SEQUENCE [LARGE SCALE GENOMIC DNA]</scope>
    <source>
        <tissue evidence="1">Muscle</tissue>
    </source>
</reference>
<evidence type="ECO:0000313" key="2">
    <source>
        <dbReference type="Proteomes" id="UP000324222"/>
    </source>
</evidence>
<accession>A0A5B7GS89</accession>
<proteinExistence type="predicted"/>
<sequence>MTQNCNLSRQSLIFPNSLGCCQSQEKESSGSRIGERTCLTPHKTMSTIHGGTVAIGLHTLCPQVQMTSRKTV</sequence>
<organism evidence="1 2">
    <name type="scientific">Portunus trituberculatus</name>
    <name type="common">Swimming crab</name>
    <name type="synonym">Neptunus trituberculatus</name>
    <dbReference type="NCBI Taxonomy" id="210409"/>
    <lineage>
        <taxon>Eukaryota</taxon>
        <taxon>Metazoa</taxon>
        <taxon>Ecdysozoa</taxon>
        <taxon>Arthropoda</taxon>
        <taxon>Crustacea</taxon>
        <taxon>Multicrustacea</taxon>
        <taxon>Malacostraca</taxon>
        <taxon>Eumalacostraca</taxon>
        <taxon>Eucarida</taxon>
        <taxon>Decapoda</taxon>
        <taxon>Pleocyemata</taxon>
        <taxon>Brachyura</taxon>
        <taxon>Eubrachyura</taxon>
        <taxon>Portunoidea</taxon>
        <taxon>Portunidae</taxon>
        <taxon>Portuninae</taxon>
        <taxon>Portunus</taxon>
    </lineage>
</organism>
<name>A0A5B7GS89_PORTR</name>
<keyword evidence="2" id="KW-1185">Reference proteome</keyword>
<dbReference type="Proteomes" id="UP000324222">
    <property type="component" value="Unassembled WGS sequence"/>
</dbReference>
<dbReference type="AlphaFoldDB" id="A0A5B7GS89"/>
<comment type="caution">
    <text evidence="1">The sequence shown here is derived from an EMBL/GenBank/DDBJ whole genome shotgun (WGS) entry which is preliminary data.</text>
</comment>
<gene>
    <name evidence="1" type="ORF">E2C01_054244</name>
</gene>
<dbReference type="EMBL" id="VSRR010017286">
    <property type="protein sequence ID" value="MPC60205.1"/>
    <property type="molecule type" value="Genomic_DNA"/>
</dbReference>
<protein>
    <submittedName>
        <fullName evidence="1">Uncharacterized protein</fullName>
    </submittedName>
</protein>